<keyword evidence="6" id="KW-1185">Reference proteome</keyword>
<dbReference type="Pfam" id="PF02638">
    <property type="entry name" value="GHL10"/>
    <property type="match status" value="1"/>
</dbReference>
<accession>A0A0P1NUA6</accession>
<proteinExistence type="predicted"/>
<dbReference type="PANTHER" id="PTHR43405:SF1">
    <property type="entry name" value="GLYCOSYL HYDROLASE DIGH"/>
    <property type="match status" value="1"/>
</dbReference>
<dbReference type="NCBIfam" id="TIGR04183">
    <property type="entry name" value="Por_Secre_tail"/>
    <property type="match status" value="1"/>
</dbReference>
<feature type="transmembrane region" description="Helical" evidence="2">
    <location>
        <begin position="12"/>
        <end position="32"/>
    </location>
</feature>
<reference evidence="6" key="1">
    <citation type="submission" date="2015-11" db="EMBL/GenBank/DDBJ databases">
        <authorList>
            <person name="Varghese N."/>
        </authorList>
    </citation>
    <scope>NUCLEOTIDE SEQUENCE [LARGE SCALE GENOMIC DNA]</scope>
    <source>
        <strain evidence="6">JGI-23</strain>
    </source>
</reference>
<dbReference type="SUPFAM" id="SSF51445">
    <property type="entry name" value="(Trans)glycosidases"/>
    <property type="match status" value="1"/>
</dbReference>
<dbReference type="InterPro" id="IPR003790">
    <property type="entry name" value="GHL10"/>
</dbReference>
<dbReference type="InterPro" id="IPR026444">
    <property type="entry name" value="Secre_tail"/>
</dbReference>
<sequence>MRCIHFEEIRTVNFFSKIRIFTSLVIISLIFADQIFTQPKFEFRGLWVATSGLDFPLSVRARDQKQELDRIVEFARAGKFNAIIFQVLARGQAYYESSIVPWASYLTSPLMVDQDGTLYPNLGTPPGTKENPPEYYDPLKYLILKAKPYGIEIHAWINVYNLLTLPDTSYRLAISQPRHIAIDENNRWNTKLFAKNSSGEWLITSDNLKLIWLDPANPFVRNYLLSIVVELVKNYDIDAIHFDYIRFPGAYTYGDSFNYYFANRTDPINGNPYALSRDDFARLSIERFVRAVYDTVKKLKPYVKVGATTPGIYQGWRLPINQAYFDLYRDGRSDPRKWAQLGIIDYHAPQVYWNIGSPYDFRVIAQDWNANMYDRHVYIGIYGENPFSEVSAQINFTRSIVTEGNIIFRYTNAKSYIDSLIATNYQTLSIPPSMSWKDNIPPNPPSGLTIRKLTSENWQLVWFNPDPASDGEKPYLYVIYRSEGTGTIDINNPGNIIAIIPSATSVNIYNDKIPDTTKIYTYVITSLDRLKNESQPSNSVITSVGLEHIVTEYELHPGYPNPFNSIVNFKFSVPELSFVDIRIFDVLGRKVKKIVQRMHTNGTYQIYWDGKDESGKDVPSGVYFCRMLATKDGKIAFAKTQKVSLLK</sequence>
<evidence type="ECO:0000313" key="6">
    <source>
        <dbReference type="Proteomes" id="UP000199197"/>
    </source>
</evidence>
<evidence type="ECO:0000256" key="1">
    <source>
        <dbReference type="ARBA" id="ARBA00022729"/>
    </source>
</evidence>
<dbReference type="OrthoDB" id="9760892at2"/>
<dbReference type="Gene3D" id="2.60.40.4070">
    <property type="match status" value="1"/>
</dbReference>
<dbReference type="Gene3D" id="2.60.40.10">
    <property type="entry name" value="Immunoglobulins"/>
    <property type="match status" value="1"/>
</dbReference>
<dbReference type="PANTHER" id="PTHR43405">
    <property type="entry name" value="GLYCOSYL HYDROLASE DIGH"/>
    <property type="match status" value="1"/>
</dbReference>
<dbReference type="Pfam" id="PF13860">
    <property type="entry name" value="FlgD_ig"/>
    <property type="match status" value="1"/>
</dbReference>
<dbReference type="AlphaFoldDB" id="A0A0P1NUA6"/>
<evidence type="ECO:0000259" key="4">
    <source>
        <dbReference type="Pfam" id="PF13860"/>
    </source>
</evidence>
<dbReference type="EMBL" id="CZVW01000013">
    <property type="protein sequence ID" value="CUT02663.1"/>
    <property type="molecule type" value="Genomic_DNA"/>
</dbReference>
<feature type="domain" description="FlgD/Vpr Ig-like" evidence="4">
    <location>
        <begin position="577"/>
        <end position="632"/>
    </location>
</feature>
<feature type="domain" description="Glycosyl hydrolase-like 10" evidence="3">
    <location>
        <begin position="42"/>
        <end position="391"/>
    </location>
</feature>
<keyword evidence="2" id="KW-0472">Membrane</keyword>
<evidence type="ECO:0000259" key="3">
    <source>
        <dbReference type="Pfam" id="PF02638"/>
    </source>
</evidence>
<evidence type="ECO:0000256" key="2">
    <source>
        <dbReference type="SAM" id="Phobius"/>
    </source>
</evidence>
<keyword evidence="2" id="KW-0812">Transmembrane</keyword>
<dbReference type="InterPro" id="IPR017853">
    <property type="entry name" value="GH"/>
</dbReference>
<evidence type="ECO:0000313" key="5">
    <source>
        <dbReference type="EMBL" id="CUT02663.1"/>
    </source>
</evidence>
<dbReference type="RefSeq" id="WP_092350118.1">
    <property type="nucleotide sequence ID" value="NZ_CZVW01000013.1"/>
</dbReference>
<keyword evidence="2" id="KW-1133">Transmembrane helix</keyword>
<dbReference type="Proteomes" id="UP000199197">
    <property type="component" value="Unassembled WGS sequence"/>
</dbReference>
<gene>
    <name evidence="5" type="ORF">JGI23_01306</name>
</gene>
<protein>
    <submittedName>
        <fullName evidence="5">Por secretion system C-terminal sorting domain-containing protein</fullName>
    </submittedName>
</protein>
<organism evidence="5 6">
    <name type="scientific">Candidatus Chryseopegocella kryptomonas</name>
    <dbReference type="NCBI Taxonomy" id="1633643"/>
    <lineage>
        <taxon>Bacteria</taxon>
        <taxon>Pseudomonadati</taxon>
        <taxon>Candidatus Kryptoniota</taxon>
        <taxon>Candidatus Chryseopegocella</taxon>
    </lineage>
</organism>
<dbReference type="InterPro" id="IPR013783">
    <property type="entry name" value="Ig-like_fold"/>
</dbReference>
<dbReference type="Gene3D" id="3.20.20.80">
    <property type="entry name" value="Glycosidases"/>
    <property type="match status" value="1"/>
</dbReference>
<dbReference type="InterPro" id="IPR052177">
    <property type="entry name" value="Divisome_Glycosyl_Hydrolase"/>
</dbReference>
<name>A0A0P1NUA6_9BACT</name>
<keyword evidence="1" id="KW-0732">Signal</keyword>
<dbReference type="InterPro" id="IPR025965">
    <property type="entry name" value="FlgD/Vpr_Ig-like"/>
</dbReference>